<dbReference type="SUPFAM" id="SSF54060">
    <property type="entry name" value="His-Me finger endonucleases"/>
    <property type="match status" value="1"/>
</dbReference>
<keyword evidence="2" id="KW-0378">Hydrolase</keyword>
<dbReference type="InterPro" id="IPR003615">
    <property type="entry name" value="HNH_nuc"/>
</dbReference>
<dbReference type="Pfam" id="PF13392">
    <property type="entry name" value="HNH_3"/>
    <property type="match status" value="1"/>
</dbReference>
<evidence type="ECO:0000313" key="3">
    <source>
        <dbReference type="Proteomes" id="UP000256615"/>
    </source>
</evidence>
<feature type="domain" description="HNH nuclease" evidence="1">
    <location>
        <begin position="43"/>
        <end position="89"/>
    </location>
</feature>
<keyword evidence="3" id="KW-1185">Reference proteome</keyword>
<organism evidence="2 3">
    <name type="scientific">Lactococcus phage 56003</name>
    <dbReference type="NCBI Taxonomy" id="2029665"/>
    <lineage>
        <taxon>Viruses</taxon>
        <taxon>Duplodnaviria</taxon>
        <taxon>Heunggongvirae</taxon>
        <taxon>Uroviricota</taxon>
        <taxon>Caudoviricetes</taxon>
        <taxon>Skunavirus</taxon>
        <taxon>Skunavirus sv56003</taxon>
    </lineage>
</organism>
<dbReference type="InterPro" id="IPR044925">
    <property type="entry name" value="His-Me_finger_sf"/>
</dbReference>
<gene>
    <name evidence="2" type="ORF">56003_53</name>
</gene>
<keyword evidence="2" id="KW-0540">Nuclease</keyword>
<accession>A0A343JPK0</accession>
<dbReference type="EMBL" id="MF448561">
    <property type="protein sequence ID" value="ASZ71423.1"/>
    <property type="molecule type" value="Genomic_DNA"/>
</dbReference>
<keyword evidence="2" id="KW-0255">Endonuclease</keyword>
<dbReference type="GO" id="GO:0004519">
    <property type="term" value="F:endonuclease activity"/>
    <property type="evidence" value="ECO:0007669"/>
    <property type="project" value="UniProtKB-KW"/>
</dbReference>
<dbReference type="SMART" id="SM00507">
    <property type="entry name" value="HNHc"/>
    <property type="match status" value="1"/>
</dbReference>
<evidence type="ECO:0000313" key="2">
    <source>
        <dbReference type="EMBL" id="ASZ71423.1"/>
    </source>
</evidence>
<proteinExistence type="predicted"/>
<sequence>MFRIYKEKYVVYDNGDVYIIGTKEVRKLKPWVTNRGYKQVNINRKAEYLHRVIIEAFRGKSDMQVDHIDGNKNNNTLKNLQYLTPQENVAKSVGYKVEYDGKVYNSMAALARELGMSATGVRNQFQRSGFLRGKEIIKK</sequence>
<reference evidence="2 3" key="1">
    <citation type="submission" date="2017-07" db="EMBL/GenBank/DDBJ databases">
        <title>Comparative genome analysis of lactococcal phages belonging to the virulent 936 group.</title>
        <authorList>
            <person name="Oliveira J."/>
        </authorList>
    </citation>
    <scope>NUCLEOTIDE SEQUENCE [LARGE SCALE GENOMIC DNA]</scope>
</reference>
<name>A0A343JPK0_9CAUD</name>
<dbReference type="Proteomes" id="UP000256615">
    <property type="component" value="Segment"/>
</dbReference>
<protein>
    <submittedName>
        <fullName evidence="2">Putative HNH endonuclease</fullName>
    </submittedName>
</protein>
<evidence type="ECO:0000259" key="1">
    <source>
        <dbReference type="SMART" id="SM00507"/>
    </source>
</evidence>
<dbReference type="Gene3D" id="3.90.75.20">
    <property type="match status" value="1"/>
</dbReference>